<reference evidence="2 3" key="1">
    <citation type="submission" date="2020-05" db="EMBL/GenBank/DDBJ databases">
        <title>Genome Sequencing of Type Strains.</title>
        <authorList>
            <person name="Lemaire J.F."/>
            <person name="Inderbitzin P."/>
            <person name="Gregorio O.A."/>
            <person name="Collins S.B."/>
            <person name="Wespe N."/>
            <person name="Knight-Connoni V."/>
        </authorList>
    </citation>
    <scope>NUCLEOTIDE SEQUENCE [LARGE SCALE GENOMIC DNA]</scope>
    <source>
        <strain evidence="2 3">DSM 19942</strain>
    </source>
</reference>
<keyword evidence="1" id="KW-0812">Transmembrane</keyword>
<comment type="caution">
    <text evidence="2">The sequence shown here is derived from an EMBL/GenBank/DDBJ whole genome shotgun (WGS) entry which is preliminary data.</text>
</comment>
<feature type="transmembrane region" description="Helical" evidence="1">
    <location>
        <begin position="87"/>
        <end position="108"/>
    </location>
</feature>
<keyword evidence="1" id="KW-1133">Transmembrane helix</keyword>
<dbReference type="EMBL" id="JABMCC010000089">
    <property type="protein sequence ID" value="NUU53003.1"/>
    <property type="molecule type" value="Genomic_DNA"/>
</dbReference>
<evidence type="ECO:0000256" key="1">
    <source>
        <dbReference type="SAM" id="Phobius"/>
    </source>
</evidence>
<evidence type="ECO:0008006" key="4">
    <source>
        <dbReference type="Google" id="ProtNLM"/>
    </source>
</evidence>
<evidence type="ECO:0000313" key="3">
    <source>
        <dbReference type="Proteomes" id="UP000577724"/>
    </source>
</evidence>
<feature type="transmembrane region" description="Helical" evidence="1">
    <location>
        <begin position="12"/>
        <end position="35"/>
    </location>
</feature>
<feature type="transmembrane region" description="Helical" evidence="1">
    <location>
        <begin position="114"/>
        <end position="133"/>
    </location>
</feature>
<accession>A0ABX2MDI4</accession>
<keyword evidence="1" id="KW-0472">Membrane</keyword>
<dbReference type="Proteomes" id="UP000577724">
    <property type="component" value="Unassembled WGS sequence"/>
</dbReference>
<dbReference type="GeneID" id="97129594"/>
<name>A0ABX2MDI4_9BACL</name>
<proteinExistence type="predicted"/>
<protein>
    <recommendedName>
        <fullName evidence="4">Multipass membrane protein</fullName>
    </recommendedName>
</protein>
<dbReference type="RefSeq" id="WP_175380813.1">
    <property type="nucleotide sequence ID" value="NZ_JABMCC010000089.1"/>
</dbReference>
<feature type="transmembrane region" description="Helical" evidence="1">
    <location>
        <begin position="50"/>
        <end position="75"/>
    </location>
</feature>
<keyword evidence="3" id="KW-1185">Reference proteome</keyword>
<sequence length="144" mass="15900">MNSTSPGLQHLGRFILSNVITALTAAVLYTILIFAGPQSDGGMDSAFTTGIFYIFLISIPVFLLSIVSTSLIVWVRDRLFKRKINGIALILMYLLVAIAFSIVFYFIHQSFFETNAVLGVSALLPLLVFGILYENYIIKAPKTS</sequence>
<evidence type="ECO:0000313" key="2">
    <source>
        <dbReference type="EMBL" id="NUU53003.1"/>
    </source>
</evidence>
<gene>
    <name evidence="2" type="ORF">HP548_02690</name>
</gene>
<organism evidence="2 3">
    <name type="scientific">Paenibacillus taichungensis</name>
    <dbReference type="NCBI Taxonomy" id="484184"/>
    <lineage>
        <taxon>Bacteria</taxon>
        <taxon>Bacillati</taxon>
        <taxon>Bacillota</taxon>
        <taxon>Bacilli</taxon>
        <taxon>Bacillales</taxon>
        <taxon>Paenibacillaceae</taxon>
        <taxon>Paenibacillus</taxon>
    </lineage>
</organism>